<accession>A0A8X6PD19</accession>
<gene>
    <name evidence="1" type="ORF">NPIL_696901</name>
</gene>
<evidence type="ECO:0000313" key="1">
    <source>
        <dbReference type="EMBL" id="GFT64530.1"/>
    </source>
</evidence>
<comment type="caution">
    <text evidence="1">The sequence shown here is derived from an EMBL/GenBank/DDBJ whole genome shotgun (WGS) entry which is preliminary data.</text>
</comment>
<dbReference type="Proteomes" id="UP000887013">
    <property type="component" value="Unassembled WGS sequence"/>
</dbReference>
<organism evidence="1 2">
    <name type="scientific">Nephila pilipes</name>
    <name type="common">Giant wood spider</name>
    <name type="synonym">Nephila maculata</name>
    <dbReference type="NCBI Taxonomy" id="299642"/>
    <lineage>
        <taxon>Eukaryota</taxon>
        <taxon>Metazoa</taxon>
        <taxon>Ecdysozoa</taxon>
        <taxon>Arthropoda</taxon>
        <taxon>Chelicerata</taxon>
        <taxon>Arachnida</taxon>
        <taxon>Araneae</taxon>
        <taxon>Araneomorphae</taxon>
        <taxon>Entelegynae</taxon>
        <taxon>Araneoidea</taxon>
        <taxon>Nephilidae</taxon>
        <taxon>Nephila</taxon>
    </lineage>
</organism>
<name>A0A8X6PD19_NEPPI</name>
<sequence length="35" mass="3919">MLASLAYSFLNGWLADFGSSRSLCWWVGVEPIVEL</sequence>
<evidence type="ECO:0000313" key="2">
    <source>
        <dbReference type="Proteomes" id="UP000887013"/>
    </source>
</evidence>
<feature type="non-terminal residue" evidence="1">
    <location>
        <position position="35"/>
    </location>
</feature>
<dbReference type="AlphaFoldDB" id="A0A8X6PD19"/>
<dbReference type="EMBL" id="BMAW01019640">
    <property type="protein sequence ID" value="GFT64530.1"/>
    <property type="molecule type" value="Genomic_DNA"/>
</dbReference>
<proteinExistence type="predicted"/>
<protein>
    <submittedName>
        <fullName evidence="1">Uncharacterized protein</fullName>
    </submittedName>
</protein>
<keyword evidence="2" id="KW-1185">Reference proteome</keyword>
<reference evidence="1" key="1">
    <citation type="submission" date="2020-08" db="EMBL/GenBank/DDBJ databases">
        <title>Multicomponent nature underlies the extraordinary mechanical properties of spider dragline silk.</title>
        <authorList>
            <person name="Kono N."/>
            <person name="Nakamura H."/>
            <person name="Mori M."/>
            <person name="Yoshida Y."/>
            <person name="Ohtoshi R."/>
            <person name="Malay A.D."/>
            <person name="Moran D.A.P."/>
            <person name="Tomita M."/>
            <person name="Numata K."/>
            <person name="Arakawa K."/>
        </authorList>
    </citation>
    <scope>NUCLEOTIDE SEQUENCE</scope>
</reference>